<evidence type="ECO:0000313" key="3">
    <source>
        <dbReference type="Proteomes" id="UP000502756"/>
    </source>
</evidence>
<dbReference type="InterPro" id="IPR021671">
    <property type="entry name" value="PD(D/E)XK_Endonuc"/>
</dbReference>
<dbReference type="GO" id="GO:0004519">
    <property type="term" value="F:endonuclease activity"/>
    <property type="evidence" value="ECO:0007669"/>
    <property type="project" value="UniProtKB-KW"/>
</dbReference>
<dbReference type="InterPro" id="IPR011856">
    <property type="entry name" value="tRNA_endonuc-like_dom_sf"/>
</dbReference>
<keyword evidence="2" id="KW-0540">Nuclease</keyword>
<dbReference type="Proteomes" id="UP000502756">
    <property type="component" value="Chromosome"/>
</dbReference>
<sequence>MLTKQKGDIAEQAVILQALRWGWGVCKPVGDRLPYDLVFDIAGRLLKIQVKSAWFDEKRGNYVVDTRRTKTNRREMVRDVYQTTDFDFAVIYIDALHTFYILPVADFVAYGSEIHLVEVEKRQRKPKSAVFKEAWELLKHPLNHQQLTLT</sequence>
<keyword evidence="2" id="KW-0378">Hydrolase</keyword>
<evidence type="ECO:0000259" key="1">
    <source>
        <dbReference type="Pfam" id="PF11645"/>
    </source>
</evidence>
<dbReference type="GO" id="GO:0003676">
    <property type="term" value="F:nucleic acid binding"/>
    <property type="evidence" value="ECO:0007669"/>
    <property type="project" value="InterPro"/>
</dbReference>
<keyword evidence="3" id="KW-1185">Reference proteome</keyword>
<dbReference type="EMBL" id="CP053435">
    <property type="protein sequence ID" value="QJW91722.1"/>
    <property type="molecule type" value="Genomic_DNA"/>
</dbReference>
<evidence type="ECO:0000313" key="2">
    <source>
        <dbReference type="EMBL" id="QJW91722.1"/>
    </source>
</evidence>
<reference evidence="2 3" key="1">
    <citation type="submission" date="2020-05" db="EMBL/GenBank/DDBJ databases">
        <title>Genome sequencing of Spirosoma sp. TS118.</title>
        <authorList>
            <person name="Lee J.-H."/>
            <person name="Jeong S."/>
            <person name="Zhao L."/>
            <person name="Jung J.-H."/>
            <person name="Kim M.-K."/>
            <person name="Lim S."/>
        </authorList>
    </citation>
    <scope>NUCLEOTIDE SEQUENCE [LARGE SCALE GENOMIC DNA]</scope>
    <source>
        <strain evidence="2 3">TS118</strain>
    </source>
</reference>
<dbReference type="KEGG" id="stae:HNV11_21220"/>
<dbReference type="Pfam" id="PF11645">
    <property type="entry name" value="PDDEXK_5"/>
    <property type="match status" value="1"/>
</dbReference>
<keyword evidence="2" id="KW-0255">Endonuclease</keyword>
<dbReference type="RefSeq" id="WP_171741574.1">
    <property type="nucleotide sequence ID" value="NZ_CP053435.1"/>
</dbReference>
<feature type="domain" description="PD(D/E)XK endonuclease" evidence="1">
    <location>
        <begin position="1"/>
        <end position="137"/>
    </location>
</feature>
<dbReference type="AlphaFoldDB" id="A0A6M5YFC9"/>
<organism evidence="2 3">
    <name type="scientific">Spirosoma taeanense</name>
    <dbReference type="NCBI Taxonomy" id="2735870"/>
    <lineage>
        <taxon>Bacteria</taxon>
        <taxon>Pseudomonadati</taxon>
        <taxon>Bacteroidota</taxon>
        <taxon>Cytophagia</taxon>
        <taxon>Cytophagales</taxon>
        <taxon>Cytophagaceae</taxon>
        <taxon>Spirosoma</taxon>
    </lineage>
</organism>
<protein>
    <submittedName>
        <fullName evidence="2">Endonuclease</fullName>
    </submittedName>
</protein>
<gene>
    <name evidence="2" type="ORF">HNV11_21220</name>
</gene>
<name>A0A6M5YFC9_9BACT</name>
<accession>A0A6M5YFC9</accession>
<dbReference type="Gene3D" id="3.40.1350.10">
    <property type="match status" value="1"/>
</dbReference>
<proteinExistence type="predicted"/>